<accession>S3BL35</accession>
<name>S3BL35_9BURK</name>
<dbReference type="STRING" id="1203554.HMPREF1476_00187"/>
<comment type="caution">
    <text evidence="1">The sequence shown here is derived from an EMBL/GenBank/DDBJ whole genome shotgun (WGS) entry which is preliminary data.</text>
</comment>
<reference evidence="1 2" key="1">
    <citation type="submission" date="2013-04" db="EMBL/GenBank/DDBJ databases">
        <title>The Genome Sequence of Sutterella wadsworthensis HGA0223.</title>
        <authorList>
            <consortium name="The Broad Institute Genomics Platform"/>
            <person name="Earl A."/>
            <person name="Ward D."/>
            <person name="Feldgarden M."/>
            <person name="Gevers D."/>
            <person name="Schmidt T.M."/>
            <person name="Dover J."/>
            <person name="Dai D."/>
            <person name="Walker B."/>
            <person name="Young S."/>
            <person name="Zeng Q."/>
            <person name="Gargeya S."/>
            <person name="Fitzgerald M."/>
            <person name="Haas B."/>
            <person name="Abouelleil A."/>
            <person name="Allen A.W."/>
            <person name="Alvarado L."/>
            <person name="Arachchi H.M."/>
            <person name="Berlin A.M."/>
            <person name="Chapman S.B."/>
            <person name="Gainer-Dewar J."/>
            <person name="Goldberg J."/>
            <person name="Griggs A."/>
            <person name="Gujja S."/>
            <person name="Hansen M."/>
            <person name="Howarth C."/>
            <person name="Imamovic A."/>
            <person name="Ireland A."/>
            <person name="Larimer J."/>
            <person name="McCowan C."/>
            <person name="Murphy C."/>
            <person name="Pearson M."/>
            <person name="Poon T.W."/>
            <person name="Priest M."/>
            <person name="Roberts A."/>
            <person name="Saif S."/>
            <person name="Shea T."/>
            <person name="Sisk P."/>
            <person name="Sykes S."/>
            <person name="Wortman J."/>
            <person name="Nusbaum C."/>
            <person name="Birren B."/>
        </authorList>
    </citation>
    <scope>NUCLEOTIDE SEQUENCE [LARGE SCALE GENOMIC DNA]</scope>
    <source>
        <strain evidence="1 2">HGA0223</strain>
    </source>
</reference>
<dbReference type="AlphaFoldDB" id="S3BL35"/>
<dbReference type="Gene3D" id="3.40.50.2000">
    <property type="entry name" value="Glycogen Phosphorylase B"/>
    <property type="match status" value="2"/>
</dbReference>
<evidence type="ECO:0008006" key="3">
    <source>
        <dbReference type="Google" id="ProtNLM"/>
    </source>
</evidence>
<dbReference type="EMBL" id="ATCF01000004">
    <property type="protein sequence ID" value="EPE01954.1"/>
    <property type="molecule type" value="Genomic_DNA"/>
</dbReference>
<dbReference type="eggNOG" id="COG0438">
    <property type="taxonomic scope" value="Bacteria"/>
</dbReference>
<dbReference type="SUPFAM" id="SSF53756">
    <property type="entry name" value="UDP-Glycosyltransferase/glycogen phosphorylase"/>
    <property type="match status" value="1"/>
</dbReference>
<proteinExistence type="predicted"/>
<protein>
    <recommendedName>
        <fullName evidence="3">Glycosyltransferase subfamily 4-like N-terminal domain-containing protein</fullName>
    </recommendedName>
</protein>
<sequence length="250" mass="29049">MSDPCSPNLKIHVVLVHTGTMINFKGGAEKIFSEMANNFIDLGFRVTAICCDPHSGQPGYYIRNEVDFINARTSIPLLYRKVFRLIRCFSINKNRRHFLRRTIDIQWKATAIKNVIRHLGTTNIFISYCPQTTYILNSLIKINKPLISMFHSDPSYFIENPNYEFCRKSLNESDVIQVLMPDYVTHVQEILPNPKIVYIPNAVPQSSLSSNLYSKTIICVARINKDKRQYLIIEAFHLLKKQFPDWYVEL</sequence>
<organism evidence="1 2">
    <name type="scientific">Sutterella wadsworthensis HGA0223</name>
    <dbReference type="NCBI Taxonomy" id="1203554"/>
    <lineage>
        <taxon>Bacteria</taxon>
        <taxon>Pseudomonadati</taxon>
        <taxon>Pseudomonadota</taxon>
        <taxon>Betaproteobacteria</taxon>
        <taxon>Burkholderiales</taxon>
        <taxon>Sutterellaceae</taxon>
        <taxon>Sutterella</taxon>
    </lineage>
</organism>
<gene>
    <name evidence="1" type="ORF">HMPREF1476_00187</name>
</gene>
<evidence type="ECO:0000313" key="1">
    <source>
        <dbReference type="EMBL" id="EPE01954.1"/>
    </source>
</evidence>
<keyword evidence="2" id="KW-1185">Reference proteome</keyword>
<dbReference type="HOGENOM" id="CLU_1110937_0_0_4"/>
<dbReference type="Proteomes" id="UP000014400">
    <property type="component" value="Unassembled WGS sequence"/>
</dbReference>
<evidence type="ECO:0000313" key="2">
    <source>
        <dbReference type="Proteomes" id="UP000014400"/>
    </source>
</evidence>